<feature type="coiled-coil region" evidence="1">
    <location>
        <begin position="6"/>
        <end position="40"/>
    </location>
</feature>
<keyword evidence="3" id="KW-1185">Reference proteome</keyword>
<protein>
    <submittedName>
        <fullName evidence="2">Uncharacterized protein</fullName>
    </submittedName>
</protein>
<comment type="caution">
    <text evidence="2">The sequence shown here is derived from an EMBL/GenBank/DDBJ whole genome shotgun (WGS) entry which is preliminary data.</text>
</comment>
<name>A0ABP3J9U1_9BACI</name>
<gene>
    <name evidence="2" type="ORF">GCM10008983_25640</name>
</gene>
<evidence type="ECO:0000313" key="2">
    <source>
        <dbReference type="EMBL" id="GAA0446640.1"/>
    </source>
</evidence>
<evidence type="ECO:0000256" key="1">
    <source>
        <dbReference type="SAM" id="Coils"/>
    </source>
</evidence>
<accession>A0ABP3J9U1</accession>
<dbReference type="Proteomes" id="UP001501459">
    <property type="component" value="Unassembled WGS sequence"/>
</dbReference>
<proteinExistence type="predicted"/>
<dbReference type="EMBL" id="BAAADM010000055">
    <property type="protein sequence ID" value="GAA0446640.1"/>
    <property type="molecule type" value="Genomic_DNA"/>
</dbReference>
<keyword evidence="1" id="KW-0175">Coiled coil</keyword>
<organism evidence="2 3">
    <name type="scientific">Lentibacillus halophilus</name>
    <dbReference type="NCBI Taxonomy" id="295065"/>
    <lineage>
        <taxon>Bacteria</taxon>
        <taxon>Bacillati</taxon>
        <taxon>Bacillota</taxon>
        <taxon>Bacilli</taxon>
        <taxon>Bacillales</taxon>
        <taxon>Bacillaceae</taxon>
        <taxon>Lentibacillus</taxon>
    </lineage>
</organism>
<reference evidence="3" key="1">
    <citation type="journal article" date="2019" name="Int. J. Syst. Evol. Microbiol.">
        <title>The Global Catalogue of Microorganisms (GCM) 10K type strain sequencing project: providing services to taxonomists for standard genome sequencing and annotation.</title>
        <authorList>
            <consortium name="The Broad Institute Genomics Platform"/>
            <consortium name="The Broad Institute Genome Sequencing Center for Infectious Disease"/>
            <person name="Wu L."/>
            <person name="Ma J."/>
        </authorList>
    </citation>
    <scope>NUCLEOTIDE SEQUENCE [LARGE SCALE GENOMIC DNA]</scope>
    <source>
        <strain evidence="3">JCM 12149</strain>
    </source>
</reference>
<dbReference type="RefSeq" id="WP_343753845.1">
    <property type="nucleotide sequence ID" value="NZ_BAAADM010000055.1"/>
</dbReference>
<evidence type="ECO:0000313" key="3">
    <source>
        <dbReference type="Proteomes" id="UP001501459"/>
    </source>
</evidence>
<sequence>MSGCKYDELARKVEQHEQTIAQLLEIIASTNARLAELDRKQKEQSYSHSLT</sequence>